<proteinExistence type="predicted"/>
<organism evidence="2 3">
    <name type="scientific">Plesiocystis pacifica SIR-1</name>
    <dbReference type="NCBI Taxonomy" id="391625"/>
    <lineage>
        <taxon>Bacteria</taxon>
        <taxon>Pseudomonadati</taxon>
        <taxon>Myxococcota</taxon>
        <taxon>Polyangia</taxon>
        <taxon>Nannocystales</taxon>
        <taxon>Nannocystaceae</taxon>
        <taxon>Plesiocystis</taxon>
    </lineage>
</organism>
<feature type="transmembrane region" description="Helical" evidence="1">
    <location>
        <begin position="16"/>
        <end position="35"/>
    </location>
</feature>
<reference evidence="2 3" key="1">
    <citation type="submission" date="2007-06" db="EMBL/GenBank/DDBJ databases">
        <authorList>
            <person name="Shimkets L."/>
            <person name="Ferriera S."/>
            <person name="Johnson J."/>
            <person name="Kravitz S."/>
            <person name="Beeson K."/>
            <person name="Sutton G."/>
            <person name="Rogers Y.-H."/>
            <person name="Friedman R."/>
            <person name="Frazier M."/>
            <person name="Venter J.C."/>
        </authorList>
    </citation>
    <scope>NUCLEOTIDE SEQUENCE [LARGE SCALE GENOMIC DNA]</scope>
    <source>
        <strain evidence="2 3">SIR-1</strain>
    </source>
</reference>
<sequence length="235" mass="24641">MDANRPKPPDLQGSKAVVVVLVTVLLLIVGGYWGWTQNGPLGAMLGVMLGAALGALIYTVVRVSDHSNRIAEPSAPDVRELPPDQALQVLSALMNAAASASESGASFSLGLLGEIAAARDKASKKGDIEGAIKELKRLAEEHPRSSAVSAELSRVHRMAGDEEAAKKAASEALYLALRGGMNGLALQLFAEFDGAEELTLEGSYWEQLARILDHADKPEDAAKCRARAGGGSESE</sequence>
<dbReference type="AlphaFoldDB" id="A6G4J6"/>
<dbReference type="EMBL" id="ABCS01000021">
    <property type="protein sequence ID" value="EDM79308.1"/>
    <property type="molecule type" value="Genomic_DNA"/>
</dbReference>
<evidence type="ECO:0000256" key="1">
    <source>
        <dbReference type="SAM" id="Phobius"/>
    </source>
</evidence>
<accession>A6G4J6</accession>
<dbReference type="Proteomes" id="UP000005801">
    <property type="component" value="Unassembled WGS sequence"/>
</dbReference>
<keyword evidence="1" id="KW-0812">Transmembrane</keyword>
<protein>
    <recommendedName>
        <fullName evidence="4">Tetratricopeptide repeat protein</fullName>
    </recommendedName>
</protein>
<dbReference type="InterPro" id="IPR011990">
    <property type="entry name" value="TPR-like_helical_dom_sf"/>
</dbReference>
<gene>
    <name evidence="2" type="ORF">PPSIR1_04188</name>
</gene>
<keyword evidence="3" id="KW-1185">Reference proteome</keyword>
<keyword evidence="1" id="KW-0472">Membrane</keyword>
<evidence type="ECO:0000313" key="3">
    <source>
        <dbReference type="Proteomes" id="UP000005801"/>
    </source>
</evidence>
<dbReference type="STRING" id="391625.PPSIR1_04188"/>
<comment type="caution">
    <text evidence="2">The sequence shown here is derived from an EMBL/GenBank/DDBJ whole genome shotgun (WGS) entry which is preliminary data.</text>
</comment>
<evidence type="ECO:0000313" key="2">
    <source>
        <dbReference type="EMBL" id="EDM79308.1"/>
    </source>
</evidence>
<keyword evidence="1" id="KW-1133">Transmembrane helix</keyword>
<feature type="transmembrane region" description="Helical" evidence="1">
    <location>
        <begin position="41"/>
        <end position="61"/>
    </location>
</feature>
<evidence type="ECO:0008006" key="4">
    <source>
        <dbReference type="Google" id="ProtNLM"/>
    </source>
</evidence>
<dbReference type="Gene3D" id="1.25.40.10">
    <property type="entry name" value="Tetratricopeptide repeat domain"/>
    <property type="match status" value="1"/>
</dbReference>
<name>A6G4J6_9BACT</name>